<evidence type="ECO:0000313" key="3">
    <source>
        <dbReference type="Proteomes" id="UP000241010"/>
    </source>
</evidence>
<dbReference type="RefSeq" id="WP_107665759.1">
    <property type="nucleotide sequence ID" value="NZ_PZKG01000185.1"/>
</dbReference>
<keyword evidence="3" id="KW-1185">Reference proteome</keyword>
<feature type="region of interest" description="Disordered" evidence="1">
    <location>
        <begin position="980"/>
        <end position="1018"/>
    </location>
</feature>
<organism evidence="2 3">
    <name type="scientific">Cereibacter changlensis JA139</name>
    <dbReference type="NCBI Taxonomy" id="1188249"/>
    <lineage>
        <taxon>Bacteria</taxon>
        <taxon>Pseudomonadati</taxon>
        <taxon>Pseudomonadota</taxon>
        <taxon>Alphaproteobacteria</taxon>
        <taxon>Rhodobacterales</taxon>
        <taxon>Paracoccaceae</taxon>
        <taxon>Cereibacter</taxon>
    </lineage>
</organism>
<name>A0A2T4JPC7_9RHOB</name>
<evidence type="ECO:0000256" key="1">
    <source>
        <dbReference type="SAM" id="MobiDB-lite"/>
    </source>
</evidence>
<accession>A0A2T4JPC7</accession>
<sequence length="1018" mass="99672">MLTEQPASFSGDYQKVSLVFAGKTDAAAVAVAEGEILAVWGIWTGGQGEAVYTYRLFLRSGAATGVAPNAVNWDAPEGFAEVTGIRSFANDPASVSLSAGDLIADLTAVVRVSAQPFDDVNLRALTDGATVTVTLAAEGRIGIGHDGDRLDVRGANAGSTLQIVTTGSLYDIAAGSAAATATGWLSLVADGGIGSSDSPFRVALGGATSLILQSGGDAHVAQTGSATLTVEKALAGGNLSISSGQDMVIGGLTAAGTVTLTAGGDLTDQFADDADAAVNIDAGALVLDIGGDVGAAGNAIEIDLTGGISGRVGGDLTLVDFGLFDLGGDLAVTGNASIEARNSIFGAGGATLSAADLVLTSLSGDIGRAAQSLDILTSGKLIAQAVTRVFLSSEGGAEIDRITAATTVVLGFAGALRDGRSAGDRTAARANITTTDLRVTSGDFGAADAALATDVETLGFDVTGGLWLAEADALQLTVASTATGSARIVTGGDLTLTQALSVTTGGAGERLSLHSGGALALSADVSLAAGDLSLEAAGAVTLTGATIASRSGALSLDAASLTVTGPGAALTASDTATLTTATTVSFGSDTALTAGSIAIDTTTLTVTEAGLSATTGGLGITADTVLVTGSGAALSALGTASITAETSVEFTEDTSLTAASIEIDTTDLTVTVADLSATSGDFAITTDTVLVTGSGASLAASGAASITADTSVAFTEDTSLTAASIAIDTLALTVTVADLSATSGAFAITADTVLVTGPGAKLSASGAASITAETSVTFTEGTSLTAARITIDTTALTVTKADLSATSGAFTITADTVLVTGSGSSLSASGAASITAETSAQFTDGASLTAAHVAIDTSALTVTKAELQALSGGFAVRARSLDLTGVGARMAASGAMTLDLADSALFGLGATTRAQSLAITLDTALFAGDLAGGVLTLDGRWISDSHISLQSGGEADVIRLTPEEITGDVAVRLGRRRGSLRAHRAERPAGERGLTSWTARAGPTSSSSTAARRRSRIS</sequence>
<dbReference type="Proteomes" id="UP000241010">
    <property type="component" value="Unassembled WGS sequence"/>
</dbReference>
<comment type="caution">
    <text evidence="2">The sequence shown here is derived from an EMBL/GenBank/DDBJ whole genome shotgun (WGS) entry which is preliminary data.</text>
</comment>
<dbReference type="AlphaFoldDB" id="A0A2T4JPC7"/>
<dbReference type="EMBL" id="PZKG01000185">
    <property type="protein sequence ID" value="PTE19758.1"/>
    <property type="molecule type" value="Genomic_DNA"/>
</dbReference>
<evidence type="ECO:0000313" key="2">
    <source>
        <dbReference type="EMBL" id="PTE19758.1"/>
    </source>
</evidence>
<reference evidence="2 3" key="1">
    <citation type="submission" date="2018-03" db="EMBL/GenBank/DDBJ databases">
        <title>Cereibacter changlensis.</title>
        <authorList>
            <person name="Meyer T.E."/>
            <person name="Miller S."/>
            <person name="Lodha T."/>
            <person name="Gandham S."/>
            <person name="Chintalapati S."/>
            <person name="Chintalapati V.R."/>
        </authorList>
    </citation>
    <scope>NUCLEOTIDE SEQUENCE [LARGE SCALE GENOMIC DNA]</scope>
    <source>
        <strain evidence="2 3">JA139</strain>
    </source>
</reference>
<feature type="compositionally biased region" description="Low complexity" evidence="1">
    <location>
        <begin position="998"/>
        <end position="1010"/>
    </location>
</feature>
<gene>
    <name evidence="2" type="ORF">C5F48_21185</name>
</gene>
<proteinExistence type="predicted"/>
<protein>
    <submittedName>
        <fullName evidence="2">Uncharacterized protein</fullName>
    </submittedName>
</protein>